<keyword evidence="9" id="KW-1185">Reference proteome</keyword>
<keyword evidence="5" id="KW-0460">Magnesium</keyword>
<keyword evidence="3" id="KW-0479">Metal-binding</keyword>
<gene>
    <name evidence="8" type="ORF">GQE98_05630</name>
</gene>
<dbReference type="Gene3D" id="3.90.79.10">
    <property type="entry name" value="Nucleoside Triphosphate Pyrophosphohydrolase"/>
    <property type="match status" value="1"/>
</dbReference>
<name>A0A6L8W4S1_9PROT</name>
<evidence type="ECO:0000313" key="8">
    <source>
        <dbReference type="EMBL" id="MZR30115.1"/>
    </source>
</evidence>
<evidence type="ECO:0000256" key="6">
    <source>
        <dbReference type="ARBA" id="ARBA00023211"/>
    </source>
</evidence>
<accession>A0A6L8W4S1</accession>
<dbReference type="EMBL" id="WTUW01000001">
    <property type="protein sequence ID" value="MZR30115.1"/>
    <property type="molecule type" value="Genomic_DNA"/>
</dbReference>
<protein>
    <submittedName>
        <fullName evidence="8">CoA pyrophosphatase</fullName>
    </submittedName>
</protein>
<dbReference type="SUPFAM" id="SSF55811">
    <property type="entry name" value="Nudix"/>
    <property type="match status" value="1"/>
</dbReference>
<keyword evidence="6" id="KW-0464">Manganese</keyword>
<dbReference type="AlphaFoldDB" id="A0A6L8W4S1"/>
<comment type="cofactor">
    <cofactor evidence="2">
        <name>Mg(2+)</name>
        <dbReference type="ChEBI" id="CHEBI:18420"/>
    </cofactor>
</comment>
<evidence type="ECO:0000256" key="1">
    <source>
        <dbReference type="ARBA" id="ARBA00001936"/>
    </source>
</evidence>
<dbReference type="InterPro" id="IPR015797">
    <property type="entry name" value="NUDIX_hydrolase-like_dom_sf"/>
</dbReference>
<sequence>MTFLTNKKQDLTEVLRQSLEPVPKAVSPALELTGAIRGDHDLNPATAPNHALPFVPAAVLVPIVLRRDGPTVILTRRATHLSKHAGQISFPGGRADEGDENAVATALRESQEEISLAPNLVEVIGSLTTYITVTQYSVTPVVGLVEPKFDLRPEVGEVSEIFEVPLDFLLDQANRKKHSGFRNGVERFWYAIPFGEYYIWGATAGMIKDLSERIMQK</sequence>
<dbReference type="GO" id="GO:0046872">
    <property type="term" value="F:metal ion binding"/>
    <property type="evidence" value="ECO:0007669"/>
    <property type="project" value="UniProtKB-KW"/>
</dbReference>
<proteinExistence type="predicted"/>
<evidence type="ECO:0000313" key="9">
    <source>
        <dbReference type="Proteomes" id="UP000476030"/>
    </source>
</evidence>
<dbReference type="GO" id="GO:0010945">
    <property type="term" value="F:coenzyme A diphosphatase activity"/>
    <property type="evidence" value="ECO:0007669"/>
    <property type="project" value="InterPro"/>
</dbReference>
<dbReference type="PANTHER" id="PTHR12992">
    <property type="entry name" value="NUDIX HYDROLASE"/>
    <property type="match status" value="1"/>
</dbReference>
<dbReference type="InterPro" id="IPR045121">
    <property type="entry name" value="CoAse"/>
</dbReference>
<feature type="domain" description="Nudix hydrolase" evidence="7">
    <location>
        <begin position="54"/>
        <end position="186"/>
    </location>
</feature>
<evidence type="ECO:0000256" key="3">
    <source>
        <dbReference type="ARBA" id="ARBA00022723"/>
    </source>
</evidence>
<dbReference type="Proteomes" id="UP000476030">
    <property type="component" value="Unassembled WGS sequence"/>
</dbReference>
<comment type="caution">
    <text evidence="8">The sequence shown here is derived from an EMBL/GenBank/DDBJ whole genome shotgun (WGS) entry which is preliminary data.</text>
</comment>
<evidence type="ECO:0000256" key="2">
    <source>
        <dbReference type="ARBA" id="ARBA00001946"/>
    </source>
</evidence>
<dbReference type="CDD" id="cd03426">
    <property type="entry name" value="NUDIX_CoAse_Nudt7"/>
    <property type="match status" value="1"/>
</dbReference>
<evidence type="ECO:0000256" key="5">
    <source>
        <dbReference type="ARBA" id="ARBA00022842"/>
    </source>
</evidence>
<reference evidence="8 9" key="1">
    <citation type="submission" date="2019-12" db="EMBL/GenBank/DDBJ databases">
        <title>Snethiella sp. nov. sp. isolated from sea sand.</title>
        <authorList>
            <person name="Kim J."/>
            <person name="Jeong S.E."/>
            <person name="Jung H.S."/>
            <person name="Jeon C.O."/>
        </authorList>
    </citation>
    <scope>NUCLEOTIDE SEQUENCE [LARGE SCALE GENOMIC DNA]</scope>
    <source>
        <strain evidence="8 9">DP05</strain>
    </source>
</reference>
<dbReference type="PANTHER" id="PTHR12992:SF11">
    <property type="entry name" value="MITOCHONDRIAL COENZYME A DIPHOSPHATASE NUDT8"/>
    <property type="match status" value="1"/>
</dbReference>
<dbReference type="RefSeq" id="WP_161314641.1">
    <property type="nucleotide sequence ID" value="NZ_WTUW01000001.1"/>
</dbReference>
<dbReference type="NCBIfam" id="NF007980">
    <property type="entry name" value="PRK10707.1"/>
    <property type="match status" value="1"/>
</dbReference>
<dbReference type="Pfam" id="PF00293">
    <property type="entry name" value="NUDIX"/>
    <property type="match status" value="1"/>
</dbReference>
<keyword evidence="4" id="KW-0378">Hydrolase</keyword>
<dbReference type="PROSITE" id="PS51462">
    <property type="entry name" value="NUDIX"/>
    <property type="match status" value="1"/>
</dbReference>
<evidence type="ECO:0000256" key="4">
    <source>
        <dbReference type="ARBA" id="ARBA00022801"/>
    </source>
</evidence>
<comment type="cofactor">
    <cofactor evidence="1">
        <name>Mn(2+)</name>
        <dbReference type="ChEBI" id="CHEBI:29035"/>
    </cofactor>
</comment>
<dbReference type="InterPro" id="IPR000086">
    <property type="entry name" value="NUDIX_hydrolase_dom"/>
</dbReference>
<evidence type="ECO:0000259" key="7">
    <source>
        <dbReference type="PROSITE" id="PS51462"/>
    </source>
</evidence>
<organism evidence="8 9">
    <name type="scientific">Sneathiella litorea</name>
    <dbReference type="NCBI Taxonomy" id="2606216"/>
    <lineage>
        <taxon>Bacteria</taxon>
        <taxon>Pseudomonadati</taxon>
        <taxon>Pseudomonadota</taxon>
        <taxon>Alphaproteobacteria</taxon>
        <taxon>Sneathiellales</taxon>
        <taxon>Sneathiellaceae</taxon>
        <taxon>Sneathiella</taxon>
    </lineage>
</organism>